<evidence type="ECO:0000256" key="3">
    <source>
        <dbReference type="ARBA" id="ARBA00022989"/>
    </source>
</evidence>
<feature type="transmembrane region" description="Helical" evidence="5">
    <location>
        <begin position="59"/>
        <end position="77"/>
    </location>
</feature>
<keyword evidence="4 5" id="KW-0472">Membrane</keyword>
<evidence type="ECO:0000256" key="5">
    <source>
        <dbReference type="SAM" id="Phobius"/>
    </source>
</evidence>
<feature type="transmembrane region" description="Helical" evidence="5">
    <location>
        <begin position="415"/>
        <end position="433"/>
    </location>
</feature>
<feature type="transmembrane region" description="Helical" evidence="5">
    <location>
        <begin position="215"/>
        <end position="233"/>
    </location>
</feature>
<keyword evidence="3 5" id="KW-1133">Transmembrane helix</keyword>
<evidence type="ECO:0000256" key="2">
    <source>
        <dbReference type="ARBA" id="ARBA00022692"/>
    </source>
</evidence>
<feature type="transmembrane region" description="Helical" evidence="5">
    <location>
        <begin position="110"/>
        <end position="131"/>
    </location>
</feature>
<feature type="transmembrane region" description="Helical" evidence="5">
    <location>
        <begin position="362"/>
        <end position="380"/>
    </location>
</feature>
<dbReference type="InterPro" id="IPR001902">
    <property type="entry name" value="SLC26A/SulP_fam"/>
</dbReference>
<name>A0A370DYR8_9GAMM</name>
<reference evidence="7 8" key="1">
    <citation type="journal article" date="2018" name="ISME J.">
        <title>Endosymbiont genomes yield clues of tubeworm success.</title>
        <authorList>
            <person name="Li Y."/>
            <person name="Liles M.R."/>
            <person name="Halanych K.M."/>
        </authorList>
    </citation>
    <scope>NUCLEOTIDE SEQUENCE [LARGE SCALE GENOMIC DNA]</scope>
    <source>
        <strain evidence="7">A1422</strain>
    </source>
</reference>
<dbReference type="PROSITE" id="PS50801">
    <property type="entry name" value="STAS"/>
    <property type="match status" value="1"/>
</dbReference>
<dbReference type="InterPro" id="IPR036513">
    <property type="entry name" value="STAS_dom_sf"/>
</dbReference>
<organism evidence="7 8">
    <name type="scientific">endosymbiont of Lamellibrachia luymesi</name>
    <dbReference type="NCBI Taxonomy" id="2200907"/>
    <lineage>
        <taxon>Bacteria</taxon>
        <taxon>Pseudomonadati</taxon>
        <taxon>Pseudomonadota</taxon>
        <taxon>Gammaproteobacteria</taxon>
        <taxon>sulfur-oxidizing symbionts</taxon>
    </lineage>
</organism>
<dbReference type="InterPro" id="IPR011547">
    <property type="entry name" value="SLC26A/SulP_dom"/>
</dbReference>
<evidence type="ECO:0000313" key="7">
    <source>
        <dbReference type="EMBL" id="RDH90982.1"/>
    </source>
</evidence>
<comment type="subcellular location">
    <subcellularLocation>
        <location evidence="1">Membrane</location>
        <topology evidence="1">Multi-pass membrane protein</topology>
    </subcellularLocation>
</comment>
<dbReference type="Pfam" id="PF00916">
    <property type="entry name" value="Sulfate_transp"/>
    <property type="match status" value="1"/>
</dbReference>
<feature type="transmembrane region" description="Helical" evidence="5">
    <location>
        <begin position="336"/>
        <end position="356"/>
    </location>
</feature>
<evidence type="ECO:0000259" key="6">
    <source>
        <dbReference type="PROSITE" id="PS50801"/>
    </source>
</evidence>
<protein>
    <submittedName>
        <fullName evidence="7">Sodium-independent anion transporter</fullName>
    </submittedName>
</protein>
<dbReference type="CDD" id="cd07042">
    <property type="entry name" value="STAS_SulP_like_sulfate_transporter"/>
    <property type="match status" value="1"/>
</dbReference>
<dbReference type="Pfam" id="PF01740">
    <property type="entry name" value="STAS"/>
    <property type="match status" value="1"/>
</dbReference>
<dbReference type="NCBIfam" id="TIGR00815">
    <property type="entry name" value="sulP"/>
    <property type="match status" value="1"/>
</dbReference>
<dbReference type="PANTHER" id="PTHR11814">
    <property type="entry name" value="SULFATE TRANSPORTER"/>
    <property type="match status" value="1"/>
</dbReference>
<feature type="transmembrane region" description="Helical" evidence="5">
    <location>
        <begin position="182"/>
        <end position="208"/>
    </location>
</feature>
<gene>
    <name evidence="7" type="ORF">DIZ79_07555</name>
</gene>
<proteinExistence type="predicted"/>
<feature type="transmembrane region" description="Helical" evidence="5">
    <location>
        <begin position="35"/>
        <end position="53"/>
    </location>
</feature>
<evidence type="ECO:0000256" key="1">
    <source>
        <dbReference type="ARBA" id="ARBA00004141"/>
    </source>
</evidence>
<comment type="caution">
    <text evidence="7">The sequence shown here is derived from an EMBL/GenBank/DDBJ whole genome shotgun (WGS) entry which is preliminary data.</text>
</comment>
<dbReference type="AlphaFoldDB" id="A0A370DYR8"/>
<evidence type="ECO:0000256" key="4">
    <source>
        <dbReference type="ARBA" id="ARBA00023136"/>
    </source>
</evidence>
<accession>A0A370DYR8</accession>
<dbReference type="Proteomes" id="UP000255508">
    <property type="component" value="Unassembled WGS sequence"/>
</dbReference>
<dbReference type="InterPro" id="IPR002645">
    <property type="entry name" value="STAS_dom"/>
</dbReference>
<dbReference type="GO" id="GO:0055085">
    <property type="term" value="P:transmembrane transport"/>
    <property type="evidence" value="ECO:0007669"/>
    <property type="project" value="InterPro"/>
</dbReference>
<feature type="transmembrane region" description="Helical" evidence="5">
    <location>
        <begin position="143"/>
        <end position="162"/>
    </location>
</feature>
<sequence length="586" mass="63301">MIGLNDVVAYLRQCFLPFFGWIGELRDGKVLKADILAGVTVALVLVPQSMAYAQLAGLPAYYGLYASFLPPMIAAFFGSSRQLATGPVAVVSLMTAAALEPIAAANPEGFLIYAVLLALFVGVFQISLGLLRLGVLVDLLSHPVVVGFTNAGAIIIATSQLSKLFGVTAESAPHHYEKVYNVVVAAMHDTHMMTLAFAVVAIGIMVGLKKYMPKIPNVLAAVVVTTVAAWLLGFESEMGGKVVGSIPAGLPPISLPSGIDWDIATQLMATAVIISLIGFMEAISIAKAMAARTRQKLDANQELIGQGLSNITSGLFSGYPVSGSFSRSAVNIDNGAVTGFSSVVTGVVVGLTLLFLTPLLYHLPQATLASVIILAVINLIKIEPIIHAWKAEKQDAIVAVVTMLLTLYMAPHLEIGILVGLVLSIALFIVRSMRPRVAVLSRYHDGTMRDISVHPLPTSDHIQLLRFDGSLYFANAGYFEDKVLELVASKPNLRYIIIDGEGINQIDSTGEEVLRHLAERLKSNNIEFLVARMKKQFMDTIRSTHLLEEIGVDHFFSRIQFALNYAWDGLGDDYDRTQCPLRRQVD</sequence>
<keyword evidence="2 5" id="KW-0812">Transmembrane</keyword>
<feature type="domain" description="STAS" evidence="6">
    <location>
        <begin position="464"/>
        <end position="566"/>
    </location>
</feature>
<dbReference type="SUPFAM" id="SSF52091">
    <property type="entry name" value="SpoIIaa-like"/>
    <property type="match status" value="1"/>
</dbReference>
<feature type="transmembrane region" description="Helical" evidence="5">
    <location>
        <begin position="84"/>
        <end position="104"/>
    </location>
</feature>
<dbReference type="EMBL" id="QFXD01000141">
    <property type="protein sequence ID" value="RDH90982.1"/>
    <property type="molecule type" value="Genomic_DNA"/>
</dbReference>
<evidence type="ECO:0000313" key="8">
    <source>
        <dbReference type="Proteomes" id="UP000255508"/>
    </source>
</evidence>
<dbReference type="Gene3D" id="3.30.750.24">
    <property type="entry name" value="STAS domain"/>
    <property type="match status" value="1"/>
</dbReference>
<feature type="transmembrane region" description="Helical" evidence="5">
    <location>
        <begin position="263"/>
        <end position="286"/>
    </location>
</feature>
<dbReference type="GO" id="GO:0016020">
    <property type="term" value="C:membrane"/>
    <property type="evidence" value="ECO:0007669"/>
    <property type="project" value="UniProtKB-SubCell"/>
</dbReference>